<proteinExistence type="predicted"/>
<comment type="caution">
    <text evidence="2">The sequence shown here is derived from an EMBL/GenBank/DDBJ whole genome shotgun (WGS) entry which is preliminary data.</text>
</comment>
<keyword evidence="3" id="KW-1185">Reference proteome</keyword>
<dbReference type="AlphaFoldDB" id="A0A4Z2ERJ4"/>
<feature type="region of interest" description="Disordered" evidence="1">
    <location>
        <begin position="25"/>
        <end position="65"/>
    </location>
</feature>
<reference evidence="2 3" key="1">
    <citation type="submission" date="2019-03" db="EMBL/GenBank/DDBJ databases">
        <title>First draft genome of Liparis tanakae, snailfish: a comprehensive survey of snailfish specific genes.</title>
        <authorList>
            <person name="Kim W."/>
            <person name="Song I."/>
            <person name="Jeong J.-H."/>
            <person name="Kim D."/>
            <person name="Kim S."/>
            <person name="Ryu S."/>
            <person name="Song J.Y."/>
            <person name="Lee S.K."/>
        </authorList>
    </citation>
    <scope>NUCLEOTIDE SEQUENCE [LARGE SCALE GENOMIC DNA]</scope>
    <source>
        <tissue evidence="2">Muscle</tissue>
    </source>
</reference>
<name>A0A4Z2ERJ4_9TELE</name>
<sequence>MTQAEQPEPLALQVLFVLHMKALQQSSTRPDSFSRASQKPSGETLKAAGGSRPRTTNDLRCNRLH</sequence>
<dbReference type="Proteomes" id="UP000314294">
    <property type="component" value="Unassembled WGS sequence"/>
</dbReference>
<gene>
    <name evidence="2" type="ORF">EYF80_058457</name>
</gene>
<accession>A0A4Z2ERJ4</accession>
<organism evidence="2 3">
    <name type="scientific">Liparis tanakae</name>
    <name type="common">Tanaka's snailfish</name>
    <dbReference type="NCBI Taxonomy" id="230148"/>
    <lineage>
        <taxon>Eukaryota</taxon>
        <taxon>Metazoa</taxon>
        <taxon>Chordata</taxon>
        <taxon>Craniata</taxon>
        <taxon>Vertebrata</taxon>
        <taxon>Euteleostomi</taxon>
        <taxon>Actinopterygii</taxon>
        <taxon>Neopterygii</taxon>
        <taxon>Teleostei</taxon>
        <taxon>Neoteleostei</taxon>
        <taxon>Acanthomorphata</taxon>
        <taxon>Eupercaria</taxon>
        <taxon>Perciformes</taxon>
        <taxon>Cottioidei</taxon>
        <taxon>Cottales</taxon>
        <taxon>Liparidae</taxon>
        <taxon>Liparis</taxon>
    </lineage>
</organism>
<protein>
    <submittedName>
        <fullName evidence="2">Uncharacterized protein</fullName>
    </submittedName>
</protein>
<dbReference type="EMBL" id="SRLO01003515">
    <property type="protein sequence ID" value="TNN31393.1"/>
    <property type="molecule type" value="Genomic_DNA"/>
</dbReference>
<feature type="compositionally biased region" description="Polar residues" evidence="1">
    <location>
        <begin position="25"/>
        <end position="41"/>
    </location>
</feature>
<evidence type="ECO:0000313" key="3">
    <source>
        <dbReference type="Proteomes" id="UP000314294"/>
    </source>
</evidence>
<evidence type="ECO:0000313" key="2">
    <source>
        <dbReference type="EMBL" id="TNN31393.1"/>
    </source>
</evidence>
<feature type="compositionally biased region" description="Basic and acidic residues" evidence="1">
    <location>
        <begin position="55"/>
        <end position="65"/>
    </location>
</feature>
<evidence type="ECO:0000256" key="1">
    <source>
        <dbReference type="SAM" id="MobiDB-lite"/>
    </source>
</evidence>